<dbReference type="PANTHER" id="PTHR21139:SF2">
    <property type="entry name" value="TRIOSEPHOSPHATE ISOMERASE"/>
    <property type="match status" value="1"/>
</dbReference>
<dbReference type="InParanoid" id="A0A2K1IHI5"/>
<sequence length="390" mass="43356">MTTTQGRCACAGTAGMVVDLQFQEATTMISSNPTLISCYVLLRFIDDAITMVRALQHVTVRLMTKLEDRKCTFPYSAAESSKFLELQQEVVDSTKALCYFFLEFSRAHTEGAGIFPRKVVPTGRKFFLGGNWKCNGTQDSIKKLVDDLNEVEFEEDVEIVVCPPFLYIHQVLETLTKRIDVAAQNCWTGKGGAITGEICADQLVDVGVKWVVLGHAERRHFMGETNSMVSRKAAGSNLTNGVVCDQLQALVSKVPDWIQVVLAYEPVWAVGTGKSCTPEQAQEVHFSMREWIRKNISEDVASYVRIIYGGSVSSSTCNGLARQPDIDGFFVGSAALNTKEFVAIANSVKTKENKFFVVEEMEALGEEPEPPWHEFLNSLIKEVWLEQGLH</sequence>
<comment type="similarity">
    <text evidence="1">Belongs to the triosephosphate isomerase family.</text>
</comment>
<dbReference type="InterPro" id="IPR013785">
    <property type="entry name" value="Aldolase_TIM"/>
</dbReference>
<name>A0A2K1IHI5_PHYPA</name>
<dbReference type="InterPro" id="IPR020861">
    <property type="entry name" value="Triosephosphate_isomerase_AS"/>
</dbReference>
<reference evidence="5 7" key="2">
    <citation type="journal article" date="2018" name="Plant J.">
        <title>The Physcomitrella patens chromosome-scale assembly reveals moss genome structure and evolution.</title>
        <authorList>
            <person name="Lang D."/>
            <person name="Ullrich K.K."/>
            <person name="Murat F."/>
            <person name="Fuchs J."/>
            <person name="Jenkins J."/>
            <person name="Haas F.B."/>
            <person name="Piednoel M."/>
            <person name="Gundlach H."/>
            <person name="Van Bel M."/>
            <person name="Meyberg R."/>
            <person name="Vives C."/>
            <person name="Morata J."/>
            <person name="Symeonidi A."/>
            <person name="Hiss M."/>
            <person name="Muchero W."/>
            <person name="Kamisugi Y."/>
            <person name="Saleh O."/>
            <person name="Blanc G."/>
            <person name="Decker E.L."/>
            <person name="van Gessel N."/>
            <person name="Grimwood J."/>
            <person name="Hayes R.D."/>
            <person name="Graham S.W."/>
            <person name="Gunter L.E."/>
            <person name="McDaniel S.F."/>
            <person name="Hoernstein S.N.W."/>
            <person name="Larsson A."/>
            <person name="Li F.W."/>
            <person name="Perroud P.F."/>
            <person name="Phillips J."/>
            <person name="Ranjan P."/>
            <person name="Rokshar D.S."/>
            <person name="Rothfels C.J."/>
            <person name="Schneider L."/>
            <person name="Shu S."/>
            <person name="Stevenson D.W."/>
            <person name="Thummler F."/>
            <person name="Tillich M."/>
            <person name="Villarreal Aguilar J.C."/>
            <person name="Widiez T."/>
            <person name="Wong G.K."/>
            <person name="Wymore A."/>
            <person name="Zhang Y."/>
            <person name="Zimmer A.D."/>
            <person name="Quatrano R.S."/>
            <person name="Mayer K.F.X."/>
            <person name="Goodstein D."/>
            <person name="Casacuberta J.M."/>
            <person name="Vandepoele K."/>
            <person name="Reski R."/>
            <person name="Cuming A.C."/>
            <person name="Tuskan G.A."/>
            <person name="Maumus F."/>
            <person name="Salse J."/>
            <person name="Schmutz J."/>
            <person name="Rensing S.A."/>
        </authorList>
    </citation>
    <scope>NUCLEOTIDE SEQUENCE [LARGE SCALE GENOMIC DNA]</scope>
    <source>
        <strain evidence="6 7">cv. Gransden 2004</strain>
    </source>
</reference>
<keyword evidence="7" id="KW-1185">Reference proteome</keyword>
<dbReference type="Pfam" id="PF00121">
    <property type="entry name" value="TIM"/>
    <property type="match status" value="2"/>
</dbReference>
<gene>
    <name evidence="5" type="ORF">PHYPA_029328</name>
</gene>
<evidence type="ECO:0000313" key="5">
    <source>
        <dbReference type="EMBL" id="PNR28735.1"/>
    </source>
</evidence>
<evidence type="ECO:0000313" key="7">
    <source>
        <dbReference type="Proteomes" id="UP000006727"/>
    </source>
</evidence>
<dbReference type="EMBL" id="ABEU02000024">
    <property type="protein sequence ID" value="PNR28735.1"/>
    <property type="molecule type" value="Genomic_DNA"/>
</dbReference>
<dbReference type="NCBIfam" id="TIGR00419">
    <property type="entry name" value="tim"/>
    <property type="match status" value="1"/>
</dbReference>
<evidence type="ECO:0000256" key="1">
    <source>
        <dbReference type="ARBA" id="ARBA00007422"/>
    </source>
</evidence>
<dbReference type="EnsemblPlants" id="Pp3c24_20190V3.1">
    <property type="protein sequence ID" value="Pp3c24_20190V3.1"/>
    <property type="gene ID" value="Pp3c24_20190"/>
</dbReference>
<keyword evidence="3" id="KW-0413">Isomerase</keyword>
<dbReference type="GO" id="GO:0006096">
    <property type="term" value="P:glycolytic process"/>
    <property type="evidence" value="ECO:0000318"/>
    <property type="project" value="GO_Central"/>
</dbReference>
<comment type="pathway">
    <text evidence="4">Carbohydrate biosynthesis.</text>
</comment>
<dbReference type="Gene3D" id="3.20.20.70">
    <property type="entry name" value="Aldolase class I"/>
    <property type="match status" value="2"/>
</dbReference>
<dbReference type="InterPro" id="IPR035990">
    <property type="entry name" value="TIM_sf"/>
</dbReference>
<reference evidence="6" key="3">
    <citation type="submission" date="2020-12" db="UniProtKB">
        <authorList>
            <consortium name="EnsemblPlants"/>
        </authorList>
    </citation>
    <scope>IDENTIFICATION</scope>
</reference>
<dbReference type="Gramene" id="Pp3c24_20190V3.1">
    <property type="protein sequence ID" value="Pp3c24_20190V3.1"/>
    <property type="gene ID" value="Pp3c24_20190"/>
</dbReference>
<dbReference type="PaxDb" id="3218-PP1S101_81V6.1"/>
<dbReference type="GO" id="GO:0019563">
    <property type="term" value="P:glycerol catabolic process"/>
    <property type="evidence" value="ECO:0000318"/>
    <property type="project" value="GO_Central"/>
</dbReference>
<dbReference type="PROSITE" id="PS51440">
    <property type="entry name" value="TIM_2"/>
    <property type="match status" value="1"/>
</dbReference>
<accession>A0A2K1IHI5</accession>
<evidence type="ECO:0000313" key="6">
    <source>
        <dbReference type="EnsemblPlants" id="Pp3c24_20190V3.1"/>
    </source>
</evidence>
<evidence type="ECO:0008006" key="8">
    <source>
        <dbReference type="Google" id="ProtNLM"/>
    </source>
</evidence>
<dbReference type="PROSITE" id="PS00171">
    <property type="entry name" value="TIM_1"/>
    <property type="match status" value="1"/>
</dbReference>
<dbReference type="CDD" id="cd00311">
    <property type="entry name" value="TIM"/>
    <property type="match status" value="1"/>
</dbReference>
<comment type="subunit">
    <text evidence="2">Homodimer.</text>
</comment>
<dbReference type="GO" id="GO:0006094">
    <property type="term" value="P:gluconeogenesis"/>
    <property type="evidence" value="ECO:0000318"/>
    <property type="project" value="GO_Central"/>
</dbReference>
<dbReference type="PANTHER" id="PTHR21139">
    <property type="entry name" value="TRIOSEPHOSPHATE ISOMERASE"/>
    <property type="match status" value="1"/>
</dbReference>
<dbReference type="STRING" id="3218.A0A2K1IHI5"/>
<proteinExistence type="inferred from homology"/>
<dbReference type="Proteomes" id="UP000006727">
    <property type="component" value="Chromosome 24"/>
</dbReference>
<organism evidence="5">
    <name type="scientific">Physcomitrium patens</name>
    <name type="common">Spreading-leaved earth moss</name>
    <name type="synonym">Physcomitrella patens</name>
    <dbReference type="NCBI Taxonomy" id="3218"/>
    <lineage>
        <taxon>Eukaryota</taxon>
        <taxon>Viridiplantae</taxon>
        <taxon>Streptophyta</taxon>
        <taxon>Embryophyta</taxon>
        <taxon>Bryophyta</taxon>
        <taxon>Bryophytina</taxon>
        <taxon>Bryopsida</taxon>
        <taxon>Funariidae</taxon>
        <taxon>Funariales</taxon>
        <taxon>Funariaceae</taxon>
        <taxon>Physcomitrium</taxon>
    </lineage>
</organism>
<dbReference type="GO" id="GO:0005829">
    <property type="term" value="C:cytosol"/>
    <property type="evidence" value="ECO:0000318"/>
    <property type="project" value="GO_Central"/>
</dbReference>
<dbReference type="GO" id="GO:0004807">
    <property type="term" value="F:triose-phosphate isomerase activity"/>
    <property type="evidence" value="ECO:0000318"/>
    <property type="project" value="GO_Central"/>
</dbReference>
<dbReference type="SUPFAM" id="SSF51351">
    <property type="entry name" value="Triosephosphate isomerase (TIM)"/>
    <property type="match status" value="1"/>
</dbReference>
<protein>
    <recommendedName>
        <fullName evidence="8">Triosephosphate isomerase</fullName>
    </recommendedName>
</protein>
<evidence type="ECO:0000256" key="3">
    <source>
        <dbReference type="ARBA" id="ARBA00023235"/>
    </source>
</evidence>
<evidence type="ECO:0000256" key="4">
    <source>
        <dbReference type="ARBA" id="ARBA00024331"/>
    </source>
</evidence>
<reference evidence="5 7" key="1">
    <citation type="journal article" date="2008" name="Science">
        <title>The Physcomitrella genome reveals evolutionary insights into the conquest of land by plants.</title>
        <authorList>
            <person name="Rensing S."/>
            <person name="Lang D."/>
            <person name="Zimmer A."/>
            <person name="Terry A."/>
            <person name="Salamov A."/>
            <person name="Shapiro H."/>
            <person name="Nishiyama T."/>
            <person name="Perroud P.-F."/>
            <person name="Lindquist E."/>
            <person name="Kamisugi Y."/>
            <person name="Tanahashi T."/>
            <person name="Sakakibara K."/>
            <person name="Fujita T."/>
            <person name="Oishi K."/>
            <person name="Shin-I T."/>
            <person name="Kuroki Y."/>
            <person name="Toyoda A."/>
            <person name="Suzuki Y."/>
            <person name="Hashimoto A."/>
            <person name="Yamaguchi K."/>
            <person name="Sugano A."/>
            <person name="Kohara Y."/>
            <person name="Fujiyama A."/>
            <person name="Anterola A."/>
            <person name="Aoki S."/>
            <person name="Ashton N."/>
            <person name="Barbazuk W.B."/>
            <person name="Barker E."/>
            <person name="Bennetzen J."/>
            <person name="Bezanilla M."/>
            <person name="Blankenship R."/>
            <person name="Cho S.H."/>
            <person name="Dutcher S."/>
            <person name="Estelle M."/>
            <person name="Fawcett J.A."/>
            <person name="Gundlach H."/>
            <person name="Hanada K."/>
            <person name="Heyl A."/>
            <person name="Hicks K.A."/>
            <person name="Hugh J."/>
            <person name="Lohr M."/>
            <person name="Mayer K."/>
            <person name="Melkozernov A."/>
            <person name="Murata T."/>
            <person name="Nelson D."/>
            <person name="Pils B."/>
            <person name="Prigge M."/>
            <person name="Reiss B."/>
            <person name="Renner T."/>
            <person name="Rombauts S."/>
            <person name="Rushton P."/>
            <person name="Sanderfoot A."/>
            <person name="Schween G."/>
            <person name="Shiu S.-H."/>
            <person name="Stueber K."/>
            <person name="Theodoulou F.L."/>
            <person name="Tu H."/>
            <person name="Van de Peer Y."/>
            <person name="Verrier P.J."/>
            <person name="Waters E."/>
            <person name="Wood A."/>
            <person name="Yang L."/>
            <person name="Cove D."/>
            <person name="Cuming A."/>
            <person name="Hasebe M."/>
            <person name="Lucas S."/>
            <person name="Mishler D.B."/>
            <person name="Reski R."/>
            <person name="Grigoriev I."/>
            <person name="Quatrano R.S."/>
            <person name="Boore J.L."/>
        </authorList>
    </citation>
    <scope>NUCLEOTIDE SEQUENCE [LARGE SCALE GENOMIC DNA]</scope>
    <source>
        <strain evidence="6 7">cv. Gransden 2004</strain>
    </source>
</reference>
<dbReference type="AlphaFoldDB" id="A0A2K1IHI5"/>
<dbReference type="GO" id="GO:0046166">
    <property type="term" value="P:glyceraldehyde-3-phosphate biosynthetic process"/>
    <property type="evidence" value="ECO:0000318"/>
    <property type="project" value="GO_Central"/>
</dbReference>
<dbReference type="InterPro" id="IPR000652">
    <property type="entry name" value="Triosephosphate_isomerase"/>
</dbReference>
<evidence type="ECO:0000256" key="2">
    <source>
        <dbReference type="ARBA" id="ARBA00011738"/>
    </source>
</evidence>